<organism evidence="2 3">
    <name type="scientific">Amantichitinum ursilacus</name>
    <dbReference type="NCBI Taxonomy" id="857265"/>
    <lineage>
        <taxon>Bacteria</taxon>
        <taxon>Pseudomonadati</taxon>
        <taxon>Pseudomonadota</taxon>
        <taxon>Betaproteobacteria</taxon>
        <taxon>Neisseriales</taxon>
        <taxon>Chitinibacteraceae</taxon>
        <taxon>Amantichitinum</taxon>
    </lineage>
</organism>
<reference evidence="2 3" key="1">
    <citation type="submission" date="2015-07" db="EMBL/GenBank/DDBJ databases">
        <title>Draft genome sequence of the Amantichitinum ursilacus IGB-41, a new chitin-degrading bacterium.</title>
        <authorList>
            <person name="Kirstahler P."/>
            <person name="Guenther M."/>
            <person name="Grumaz C."/>
            <person name="Rupp S."/>
            <person name="Zibek S."/>
            <person name="Sohn K."/>
        </authorList>
    </citation>
    <scope>NUCLEOTIDE SEQUENCE [LARGE SCALE GENOMIC DNA]</scope>
    <source>
        <strain evidence="2 3">IGB-41</strain>
    </source>
</reference>
<evidence type="ECO:0000259" key="1">
    <source>
        <dbReference type="Pfam" id="PF13304"/>
    </source>
</evidence>
<protein>
    <recommendedName>
        <fullName evidence="1">ATPase AAA-type core domain-containing protein</fullName>
    </recommendedName>
</protein>
<dbReference type="InterPro" id="IPR014555">
    <property type="entry name" value="RecF-like"/>
</dbReference>
<name>A0A0N0XGR2_9NEIS</name>
<dbReference type="InterPro" id="IPR003959">
    <property type="entry name" value="ATPase_AAA_core"/>
</dbReference>
<feature type="domain" description="ATPase AAA-type core" evidence="1">
    <location>
        <begin position="29"/>
        <end position="311"/>
    </location>
</feature>
<dbReference type="GO" id="GO:0005524">
    <property type="term" value="F:ATP binding"/>
    <property type="evidence" value="ECO:0007669"/>
    <property type="project" value="InterPro"/>
</dbReference>
<dbReference type="OrthoDB" id="9815944at2"/>
<dbReference type="PANTHER" id="PTHR32182:SF22">
    <property type="entry name" value="ATP-DEPENDENT ENDONUCLEASE, OLD FAMILY-RELATED"/>
    <property type="match status" value="1"/>
</dbReference>
<dbReference type="GO" id="GO:0006302">
    <property type="term" value="P:double-strand break repair"/>
    <property type="evidence" value="ECO:0007669"/>
    <property type="project" value="TreeGrafter"/>
</dbReference>
<dbReference type="RefSeq" id="WP_053939088.1">
    <property type="nucleotide sequence ID" value="NZ_LAQT01000029.1"/>
</dbReference>
<dbReference type="SUPFAM" id="SSF52540">
    <property type="entry name" value="P-loop containing nucleoside triphosphate hydrolases"/>
    <property type="match status" value="1"/>
</dbReference>
<dbReference type="Pfam" id="PF13304">
    <property type="entry name" value="AAA_21"/>
    <property type="match status" value="1"/>
</dbReference>
<gene>
    <name evidence="2" type="ORF">WG78_17415</name>
</gene>
<dbReference type="AlphaFoldDB" id="A0A0N0XGR2"/>
<comment type="caution">
    <text evidence="2">The sequence shown here is derived from an EMBL/GenBank/DDBJ whole genome shotgun (WGS) entry which is preliminary data.</text>
</comment>
<keyword evidence="3" id="KW-1185">Reference proteome</keyword>
<dbReference type="EMBL" id="LAQT01000029">
    <property type="protein sequence ID" value="KPC50409.1"/>
    <property type="molecule type" value="Genomic_DNA"/>
</dbReference>
<dbReference type="Gene3D" id="3.40.50.300">
    <property type="entry name" value="P-loop containing nucleotide triphosphate hydrolases"/>
    <property type="match status" value="2"/>
</dbReference>
<sequence>MTIKHPISALTIHGFKSIRALEQLELSALNVLIGPNGAGKSSFIAYFRMVGALMERRLANWTAKQGSAERIVSFGLKQTSQLDSTITLGHFTYSFTLEPSVDGTFVFTREAVTAHQQPVPLSTLPGPEATLPLLAVEPAADEATRSLFNSIHRWNVFHFHDTSETAGVKRWGDVHDALALHADGANLAAYLYMLRTESPAVYAQIRKTVQLAIPFFDDFVLQPRSVDDINLRWRQLDSDYVLSPHQLSDGSLRFICLATALLDPKPPSTLIIDEPELGLHPYAVTLLAALLRSASTRTQIIVATQSVELLNQFSLNDVIVVEREDGSSVFKRLQEADFADWLRDYSNGELWQKNVLGGRP</sequence>
<dbReference type="GO" id="GO:0016887">
    <property type="term" value="F:ATP hydrolysis activity"/>
    <property type="evidence" value="ECO:0007669"/>
    <property type="project" value="InterPro"/>
</dbReference>
<dbReference type="Proteomes" id="UP000037939">
    <property type="component" value="Unassembled WGS sequence"/>
</dbReference>
<dbReference type="PIRSF" id="PIRSF029347">
    <property type="entry name" value="RecF"/>
    <property type="match status" value="1"/>
</dbReference>
<accession>A0A0N0XGR2</accession>
<dbReference type="CDD" id="cd00267">
    <property type="entry name" value="ABC_ATPase"/>
    <property type="match status" value="1"/>
</dbReference>
<evidence type="ECO:0000313" key="3">
    <source>
        <dbReference type="Proteomes" id="UP000037939"/>
    </source>
</evidence>
<dbReference type="STRING" id="857265.WG78_17415"/>
<dbReference type="GO" id="GO:0000731">
    <property type="term" value="P:DNA synthesis involved in DNA repair"/>
    <property type="evidence" value="ECO:0007669"/>
    <property type="project" value="TreeGrafter"/>
</dbReference>
<dbReference type="PANTHER" id="PTHR32182">
    <property type="entry name" value="DNA REPLICATION AND REPAIR PROTEIN RECF"/>
    <property type="match status" value="1"/>
</dbReference>
<evidence type="ECO:0000313" key="2">
    <source>
        <dbReference type="EMBL" id="KPC50409.1"/>
    </source>
</evidence>
<dbReference type="InterPro" id="IPR027417">
    <property type="entry name" value="P-loop_NTPase"/>
</dbReference>
<proteinExistence type="predicted"/>
<dbReference type="PATRIC" id="fig|857265.3.peg.3568"/>